<evidence type="ECO:0000256" key="2">
    <source>
        <dbReference type="PROSITE-ProRule" id="PRU00335"/>
    </source>
</evidence>
<evidence type="ECO:0000259" key="3">
    <source>
        <dbReference type="PROSITE" id="PS50977"/>
    </source>
</evidence>
<dbReference type="SUPFAM" id="SSF46689">
    <property type="entry name" value="Homeodomain-like"/>
    <property type="match status" value="1"/>
</dbReference>
<sequence length="222" mass="24330">MWIPIMAYRETDNVRARKAAQRDHLLHSAEQLVRQGGFANLTMQTLASQAGVGVGTLYRYFENKPVLAAEVFRVATEREVAAVADAMTLHGNFARRLTHVLETFVRRAQVAPKLAWSLIAEPVDPAVDAERLIYRQRYAELYEQFLAEGVRLGELPEQDTAVTAAAMVGAIAEALVGPLSEPLPKSGLAESLTQFCLRAIGARCETASADSSRQPQSLHKTA</sequence>
<keyword evidence="5" id="KW-1185">Reference proteome</keyword>
<dbReference type="Proteomes" id="UP000469421">
    <property type="component" value="Unassembled WGS sequence"/>
</dbReference>
<dbReference type="InterPro" id="IPR036271">
    <property type="entry name" value="Tet_transcr_reg_TetR-rel_C_sf"/>
</dbReference>
<dbReference type="PROSITE" id="PS50977">
    <property type="entry name" value="HTH_TETR_2"/>
    <property type="match status" value="1"/>
</dbReference>
<keyword evidence="1 2" id="KW-0238">DNA-binding</keyword>
<dbReference type="PROSITE" id="PS01081">
    <property type="entry name" value="HTH_TETR_1"/>
    <property type="match status" value="1"/>
</dbReference>
<evidence type="ECO:0000313" key="4">
    <source>
        <dbReference type="EMBL" id="MQX54622.1"/>
    </source>
</evidence>
<reference evidence="4 5" key="1">
    <citation type="submission" date="2019-10" db="EMBL/GenBank/DDBJ databases">
        <title>Alcanivorax sp.PA15-N-34 draft genome sequence.</title>
        <authorList>
            <person name="Liao X."/>
            <person name="Shao Z."/>
        </authorList>
    </citation>
    <scope>NUCLEOTIDE SEQUENCE [LARGE SCALE GENOMIC DNA]</scope>
    <source>
        <strain evidence="4 5">PA15-N-34</strain>
    </source>
</reference>
<dbReference type="AlphaFoldDB" id="A0A6N7LW42"/>
<protein>
    <submittedName>
        <fullName evidence="4">TetR family transcriptional regulator</fullName>
    </submittedName>
</protein>
<comment type="caution">
    <text evidence="4">The sequence shown here is derived from an EMBL/GenBank/DDBJ whole genome shotgun (WGS) entry which is preliminary data.</text>
</comment>
<dbReference type="Gene3D" id="1.10.357.10">
    <property type="entry name" value="Tetracycline Repressor, domain 2"/>
    <property type="match status" value="1"/>
</dbReference>
<dbReference type="InterPro" id="IPR023772">
    <property type="entry name" value="DNA-bd_HTH_TetR-type_CS"/>
</dbReference>
<dbReference type="SUPFAM" id="SSF48498">
    <property type="entry name" value="Tetracyclin repressor-like, C-terminal domain"/>
    <property type="match status" value="1"/>
</dbReference>
<organism evidence="4 5">
    <name type="scientific">Alcanivorax sediminis</name>
    <dbReference type="NCBI Taxonomy" id="2663008"/>
    <lineage>
        <taxon>Bacteria</taxon>
        <taxon>Pseudomonadati</taxon>
        <taxon>Pseudomonadota</taxon>
        <taxon>Gammaproteobacteria</taxon>
        <taxon>Oceanospirillales</taxon>
        <taxon>Alcanivoracaceae</taxon>
        <taxon>Alcanivorax</taxon>
    </lineage>
</organism>
<dbReference type="PANTHER" id="PTHR30055:SF226">
    <property type="entry name" value="HTH-TYPE TRANSCRIPTIONAL REGULATOR PKSA"/>
    <property type="match status" value="1"/>
</dbReference>
<dbReference type="InterPro" id="IPR050109">
    <property type="entry name" value="HTH-type_TetR-like_transc_reg"/>
</dbReference>
<dbReference type="InterPro" id="IPR001647">
    <property type="entry name" value="HTH_TetR"/>
</dbReference>
<dbReference type="PRINTS" id="PR00455">
    <property type="entry name" value="HTHTETR"/>
</dbReference>
<dbReference type="GO" id="GO:0000976">
    <property type="term" value="F:transcription cis-regulatory region binding"/>
    <property type="evidence" value="ECO:0007669"/>
    <property type="project" value="TreeGrafter"/>
</dbReference>
<accession>A0A6N7LW42</accession>
<feature type="domain" description="HTH tetR-type" evidence="3">
    <location>
        <begin position="19"/>
        <end position="79"/>
    </location>
</feature>
<gene>
    <name evidence="4" type="ORF">GFN93_15315</name>
</gene>
<evidence type="ECO:0000313" key="5">
    <source>
        <dbReference type="Proteomes" id="UP000469421"/>
    </source>
</evidence>
<dbReference type="GO" id="GO:0003700">
    <property type="term" value="F:DNA-binding transcription factor activity"/>
    <property type="evidence" value="ECO:0007669"/>
    <property type="project" value="TreeGrafter"/>
</dbReference>
<feature type="DNA-binding region" description="H-T-H motif" evidence="2">
    <location>
        <begin position="42"/>
        <end position="61"/>
    </location>
</feature>
<dbReference type="InterPro" id="IPR009057">
    <property type="entry name" value="Homeodomain-like_sf"/>
</dbReference>
<dbReference type="RefSeq" id="WP_153502192.1">
    <property type="nucleotide sequence ID" value="NZ_WIRE01000002.1"/>
</dbReference>
<dbReference type="PANTHER" id="PTHR30055">
    <property type="entry name" value="HTH-TYPE TRANSCRIPTIONAL REGULATOR RUTR"/>
    <property type="match status" value="1"/>
</dbReference>
<proteinExistence type="predicted"/>
<dbReference type="EMBL" id="WIRE01000002">
    <property type="protein sequence ID" value="MQX54622.1"/>
    <property type="molecule type" value="Genomic_DNA"/>
</dbReference>
<evidence type="ECO:0000256" key="1">
    <source>
        <dbReference type="ARBA" id="ARBA00023125"/>
    </source>
</evidence>
<name>A0A6N7LW42_9GAMM</name>
<dbReference type="Pfam" id="PF00440">
    <property type="entry name" value="TetR_N"/>
    <property type="match status" value="1"/>
</dbReference>